<evidence type="ECO:0008006" key="3">
    <source>
        <dbReference type="Google" id="ProtNLM"/>
    </source>
</evidence>
<protein>
    <recommendedName>
        <fullName evidence="3">ABM domain-containing protein</fullName>
    </recommendedName>
</protein>
<evidence type="ECO:0000313" key="1">
    <source>
        <dbReference type="EMBL" id="MBL6454569.1"/>
    </source>
</evidence>
<reference evidence="1 2" key="1">
    <citation type="submission" date="2021-01" db="EMBL/GenBank/DDBJ databases">
        <title>Belnapia mucosa sp. nov. and Belnapia arida sp. nov., isolated from the Tabernas Desert (Almeria, Spain).</title>
        <authorList>
            <person name="Molina-Menor E."/>
            <person name="Vidal-Verdu A."/>
            <person name="Calonge A."/>
            <person name="Satari L."/>
            <person name="Pereto Magraner J."/>
            <person name="Porcar Miralles M."/>
        </authorList>
    </citation>
    <scope>NUCLEOTIDE SEQUENCE [LARGE SCALE GENOMIC DNA]</scope>
    <source>
        <strain evidence="1 2">T6</strain>
    </source>
</reference>
<evidence type="ECO:0000313" key="2">
    <source>
        <dbReference type="Proteomes" id="UP000606490"/>
    </source>
</evidence>
<accession>A0ABS1UYN0</accession>
<sequence length="206" mass="22275">MYLMIRKHADKAAAMPLLAPRVRDSLVPLLKQAPGFAGYCVFASEDGHAVSVTLFDDQQTALRAEAQVHPWMVSALGDIVADPPEIVAGNVLVAEEVPPMRLAAGDSLFVVVRYYDGLTSSPDWMARWVRANILPPLREQAGFRGFYNFSRDGDGTRGGSVILWHGRESAVQSGKLAALIDAAKLTGIAWNRPDVMIGRTAVSAAM</sequence>
<name>A0ABS1UYN0_9PROT</name>
<dbReference type="RefSeq" id="WP_202824262.1">
    <property type="nucleotide sequence ID" value="NZ_JAEUXJ010000001.1"/>
</dbReference>
<gene>
    <name evidence="1" type="ORF">JMJ55_04480</name>
</gene>
<dbReference type="Proteomes" id="UP000606490">
    <property type="component" value="Unassembled WGS sequence"/>
</dbReference>
<comment type="caution">
    <text evidence="1">The sequence shown here is derived from an EMBL/GenBank/DDBJ whole genome shotgun (WGS) entry which is preliminary data.</text>
</comment>
<organism evidence="1 2">
    <name type="scientific">Belnapia mucosa</name>
    <dbReference type="NCBI Taxonomy" id="2804532"/>
    <lineage>
        <taxon>Bacteria</taxon>
        <taxon>Pseudomonadati</taxon>
        <taxon>Pseudomonadota</taxon>
        <taxon>Alphaproteobacteria</taxon>
        <taxon>Acetobacterales</taxon>
        <taxon>Roseomonadaceae</taxon>
        <taxon>Belnapia</taxon>
    </lineage>
</organism>
<proteinExistence type="predicted"/>
<dbReference type="EMBL" id="JAEUXJ010000001">
    <property type="protein sequence ID" value="MBL6454569.1"/>
    <property type="molecule type" value="Genomic_DNA"/>
</dbReference>
<keyword evidence="2" id="KW-1185">Reference proteome</keyword>